<dbReference type="AlphaFoldDB" id="A0A1R0X103"/>
<evidence type="ECO:0000313" key="2">
    <source>
        <dbReference type="EMBL" id="OMD26243.1"/>
    </source>
</evidence>
<evidence type="ECO:0000313" key="3">
    <source>
        <dbReference type="Proteomes" id="UP000187465"/>
    </source>
</evidence>
<dbReference type="RefSeq" id="WP_076179586.1">
    <property type="nucleotide sequence ID" value="NZ_MKQP01000043.1"/>
</dbReference>
<accession>A0A1R0X103</accession>
<sequence length="376" mass="38926">MTCNQTPKTIVSFPKPPATPAPVGLTGSQSAVGTRFLISDNPETINSTTTTFTNGFATLWSDTSTGNSTVRYRAFLWHYNNTGASIKVGITLGNAGASSYSIHNLNNAIQVVPIGQISSLGICAAAALVGGTMDSIAPTNSSVAAGQIGVVKEWTVGNGEIVGGVIEFSISNTVANVAMNYRVRTVAANSVSANLSQNQTAVVNYYTNPANNSTHPRGSWGFADIASSVSYKAGSGWAYYNASNGNLDNLMTASNSYKISGAPASQGPADSDKGHYGVKYNLTVTLSNDTGSEKKVKIYVGARGTEYYAGAVKWSGDGVTYKIPALKSYLDTPGTNQEGVEVVTVTVAPGAVITRIITLSTAGAASTPALIAFQTL</sequence>
<comment type="caution">
    <text evidence="2">The sequence shown here is derived from an EMBL/GenBank/DDBJ whole genome shotgun (WGS) entry which is preliminary data.</text>
</comment>
<protein>
    <submittedName>
        <fullName evidence="2">Uncharacterized protein</fullName>
    </submittedName>
</protein>
<dbReference type="EMBL" id="MKQP01000043">
    <property type="protein sequence ID" value="OMD26243.1"/>
    <property type="molecule type" value="Genomic_DNA"/>
</dbReference>
<reference evidence="2 3" key="1">
    <citation type="submission" date="2016-10" db="EMBL/GenBank/DDBJ databases">
        <title>Paenibacillus species isolates.</title>
        <authorList>
            <person name="Beno S.M."/>
        </authorList>
    </citation>
    <scope>NUCLEOTIDE SEQUENCE [LARGE SCALE GENOMIC DNA]</scope>
    <source>
        <strain evidence="2 3">FSL H7-0604</strain>
    </source>
</reference>
<feature type="region of interest" description="Disordered" evidence="1">
    <location>
        <begin position="1"/>
        <end position="25"/>
    </location>
</feature>
<gene>
    <name evidence="2" type="ORF">BJP51_27570</name>
</gene>
<name>A0A1R0X103_9BACL</name>
<proteinExistence type="predicted"/>
<organism evidence="2 3">
    <name type="scientific">Paenibacillus odorifer</name>
    <dbReference type="NCBI Taxonomy" id="189426"/>
    <lineage>
        <taxon>Bacteria</taxon>
        <taxon>Bacillati</taxon>
        <taxon>Bacillota</taxon>
        <taxon>Bacilli</taxon>
        <taxon>Bacillales</taxon>
        <taxon>Paenibacillaceae</taxon>
        <taxon>Paenibacillus</taxon>
    </lineage>
</organism>
<evidence type="ECO:0000256" key="1">
    <source>
        <dbReference type="SAM" id="MobiDB-lite"/>
    </source>
</evidence>
<dbReference type="Proteomes" id="UP000187465">
    <property type="component" value="Unassembled WGS sequence"/>
</dbReference>